<dbReference type="CDD" id="cd00302">
    <property type="entry name" value="cytochrome_P450"/>
    <property type="match status" value="1"/>
</dbReference>
<evidence type="ECO:0008006" key="6">
    <source>
        <dbReference type="Google" id="ProtNLM"/>
    </source>
</evidence>
<protein>
    <recommendedName>
        <fullName evidence="6">Cytochrome P450</fullName>
    </recommendedName>
</protein>
<keyword evidence="3" id="KW-1133">Transmembrane helix</keyword>
<evidence type="ECO:0000313" key="4">
    <source>
        <dbReference type="EMBL" id="GFH60387.1"/>
    </source>
</evidence>
<dbReference type="Proteomes" id="UP001054902">
    <property type="component" value="Unassembled WGS sequence"/>
</dbReference>
<dbReference type="PANTHER" id="PTHR24305">
    <property type="entry name" value="CYTOCHROME P450"/>
    <property type="match status" value="1"/>
</dbReference>
<evidence type="ECO:0000256" key="2">
    <source>
        <dbReference type="PIRSR" id="PIRSR602401-1"/>
    </source>
</evidence>
<evidence type="ECO:0000256" key="3">
    <source>
        <dbReference type="SAM" id="Phobius"/>
    </source>
</evidence>
<dbReference type="GO" id="GO:0005506">
    <property type="term" value="F:iron ion binding"/>
    <property type="evidence" value="ECO:0007669"/>
    <property type="project" value="InterPro"/>
</dbReference>
<comment type="caution">
    <text evidence="4">The sequence shown here is derived from an EMBL/GenBank/DDBJ whole genome shotgun (WGS) entry which is preliminary data.</text>
</comment>
<dbReference type="InterPro" id="IPR002401">
    <property type="entry name" value="Cyt_P450_E_grp-I"/>
</dbReference>
<comment type="cofactor">
    <cofactor evidence="2">
        <name>heme</name>
        <dbReference type="ChEBI" id="CHEBI:30413"/>
    </cofactor>
</comment>
<dbReference type="InterPro" id="IPR036396">
    <property type="entry name" value="Cyt_P450_sf"/>
</dbReference>
<dbReference type="PANTHER" id="PTHR24305:SF166">
    <property type="entry name" value="CYTOCHROME P450 12A4, MITOCHONDRIAL-RELATED"/>
    <property type="match status" value="1"/>
</dbReference>
<dbReference type="GO" id="GO:0004497">
    <property type="term" value="F:monooxygenase activity"/>
    <property type="evidence" value="ECO:0007669"/>
    <property type="project" value="InterPro"/>
</dbReference>
<comment type="similarity">
    <text evidence="1">Belongs to the cytochrome P450 family.</text>
</comment>
<keyword evidence="3" id="KW-0812">Transmembrane</keyword>
<keyword evidence="2" id="KW-0408">Iron</keyword>
<keyword evidence="3" id="KW-0472">Membrane</keyword>
<feature type="binding site" description="axial binding residue" evidence="2">
    <location>
        <position position="438"/>
    </location>
    <ligand>
        <name>heme</name>
        <dbReference type="ChEBI" id="CHEBI:30413"/>
    </ligand>
    <ligandPart>
        <name>Fe</name>
        <dbReference type="ChEBI" id="CHEBI:18248"/>
    </ligandPart>
</feature>
<sequence length="490" mass="56002">MKQLLNDYVLKEHRVLGTLIFLVFSVLVSNVWKRKVQKNEGKDSLLPPFAPGNMTLHVQKLTSTEFPFWLLSVIQKIRHQIFQVKLPFGRKLYFVGSSAVAREILLDPATTKPDLIYKPIRAVNGGNPTMFTLDGKEWLPPRKACAPAFSSNHVKRMNQVALEKTEEWIQEYLLKYIANNESFDIAHEIVCVVLAAIMETAFEYSMTREQVETLSNEIELALMEFALKTGSNPLRKPFGLLIPERRRAYKAAAYIRQIAFEVMENYRKLKQPAKGTIIQRIMDSDEAFPNDDLKAAQLIEFIIAGADTTSHSIAFILLELAKHPKEQQELRKSLLELPSKNDFGNSEMLHLVIKEVMRLNPVASSGSIRKIGRDVVYERHGQKMEIPKDSVVWIPFLLFFRDEAIFDSPTKFVPKRWVNPTREMLDTFIPFSLGKQNCIGQSLAKAEMQSIVSRIVSEFELTLEDEGSVSYFLTLKPVGARLKARRLSEN</sequence>
<keyword evidence="5" id="KW-1185">Reference proteome</keyword>
<organism evidence="4 5">
    <name type="scientific">Chaetoceros tenuissimus</name>
    <dbReference type="NCBI Taxonomy" id="426638"/>
    <lineage>
        <taxon>Eukaryota</taxon>
        <taxon>Sar</taxon>
        <taxon>Stramenopiles</taxon>
        <taxon>Ochrophyta</taxon>
        <taxon>Bacillariophyta</taxon>
        <taxon>Coscinodiscophyceae</taxon>
        <taxon>Chaetocerotophycidae</taxon>
        <taxon>Chaetocerotales</taxon>
        <taxon>Chaetocerotaceae</taxon>
        <taxon>Chaetoceros</taxon>
    </lineage>
</organism>
<reference evidence="4 5" key="1">
    <citation type="journal article" date="2021" name="Sci. Rep.">
        <title>The genome of the diatom Chaetoceros tenuissimus carries an ancient integrated fragment of an extant virus.</title>
        <authorList>
            <person name="Hongo Y."/>
            <person name="Kimura K."/>
            <person name="Takaki Y."/>
            <person name="Yoshida Y."/>
            <person name="Baba S."/>
            <person name="Kobayashi G."/>
            <person name="Nagasaki K."/>
            <person name="Hano T."/>
            <person name="Tomaru Y."/>
        </authorList>
    </citation>
    <scope>NUCLEOTIDE SEQUENCE [LARGE SCALE GENOMIC DNA]</scope>
    <source>
        <strain evidence="4 5">NIES-3715</strain>
    </source>
</reference>
<dbReference type="SUPFAM" id="SSF48264">
    <property type="entry name" value="Cytochrome P450"/>
    <property type="match status" value="1"/>
</dbReference>
<dbReference type="InterPro" id="IPR050121">
    <property type="entry name" value="Cytochrome_P450_monoxygenase"/>
</dbReference>
<dbReference type="Gene3D" id="1.10.630.10">
    <property type="entry name" value="Cytochrome P450"/>
    <property type="match status" value="1"/>
</dbReference>
<gene>
    <name evidence="4" type="ORF">CTEN210_16863</name>
</gene>
<feature type="transmembrane region" description="Helical" evidence="3">
    <location>
        <begin position="15"/>
        <end position="32"/>
    </location>
</feature>
<dbReference type="GO" id="GO:0016705">
    <property type="term" value="F:oxidoreductase activity, acting on paired donors, with incorporation or reduction of molecular oxygen"/>
    <property type="evidence" value="ECO:0007669"/>
    <property type="project" value="InterPro"/>
</dbReference>
<keyword evidence="2" id="KW-0479">Metal-binding</keyword>
<dbReference type="PRINTS" id="PR00463">
    <property type="entry name" value="EP450I"/>
</dbReference>
<accession>A0AAD3D9H1</accession>
<name>A0AAD3D9H1_9STRA</name>
<dbReference type="Pfam" id="PF00067">
    <property type="entry name" value="p450"/>
    <property type="match status" value="1"/>
</dbReference>
<evidence type="ECO:0000256" key="1">
    <source>
        <dbReference type="ARBA" id="ARBA00010617"/>
    </source>
</evidence>
<keyword evidence="2" id="KW-0349">Heme</keyword>
<dbReference type="PRINTS" id="PR00385">
    <property type="entry name" value="P450"/>
</dbReference>
<dbReference type="AlphaFoldDB" id="A0AAD3D9H1"/>
<evidence type="ECO:0000313" key="5">
    <source>
        <dbReference type="Proteomes" id="UP001054902"/>
    </source>
</evidence>
<dbReference type="EMBL" id="BLLK01000069">
    <property type="protein sequence ID" value="GFH60387.1"/>
    <property type="molecule type" value="Genomic_DNA"/>
</dbReference>
<dbReference type="InterPro" id="IPR001128">
    <property type="entry name" value="Cyt_P450"/>
</dbReference>
<proteinExistence type="inferred from homology"/>
<dbReference type="GO" id="GO:0020037">
    <property type="term" value="F:heme binding"/>
    <property type="evidence" value="ECO:0007669"/>
    <property type="project" value="InterPro"/>
</dbReference>